<dbReference type="PANTHER" id="PTHR43303:SF4">
    <property type="entry name" value="NADPH DEHYDROGENASE C23G7.10C-RELATED"/>
    <property type="match status" value="1"/>
</dbReference>
<name>A0A931CLZ1_9ACTN</name>
<dbReference type="GO" id="GO:0003959">
    <property type="term" value="F:NADPH dehydrogenase activity"/>
    <property type="evidence" value="ECO:0007669"/>
    <property type="project" value="InterPro"/>
</dbReference>
<dbReference type="AlphaFoldDB" id="A0A931CLZ1"/>
<evidence type="ECO:0000313" key="8">
    <source>
        <dbReference type="EMBL" id="MBG0567370.1"/>
    </source>
</evidence>
<keyword evidence="3" id="KW-0288">FMN</keyword>
<dbReference type="InterPro" id="IPR001155">
    <property type="entry name" value="OxRdtase_FMN_N"/>
</dbReference>
<dbReference type="RefSeq" id="WP_196419136.1">
    <property type="nucleotide sequence ID" value="NZ_JADQTO010000026.1"/>
</dbReference>
<proteinExistence type="predicted"/>
<evidence type="ECO:0000256" key="5">
    <source>
        <dbReference type="ARBA" id="ARBA00023002"/>
    </source>
</evidence>
<dbReference type="SUPFAM" id="SSF51395">
    <property type="entry name" value="FMN-linked oxidoreductases"/>
    <property type="match status" value="1"/>
</dbReference>
<evidence type="ECO:0000256" key="2">
    <source>
        <dbReference type="ARBA" id="ARBA00022630"/>
    </source>
</evidence>
<comment type="cofactor">
    <cofactor evidence="1">
        <name>FMN</name>
        <dbReference type="ChEBI" id="CHEBI:58210"/>
    </cofactor>
</comment>
<feature type="domain" description="NADH:flavin oxidoreductase/NADH oxidase N-terminal" evidence="7">
    <location>
        <begin position="53"/>
        <end position="263"/>
    </location>
</feature>
<sequence>MTATTRFPHRPTPHRTGGGQQTVLALERTPRRPADPREDVISATTNRPVLLASPLRVGRLLLRNRIVAAPMERNYGTRDGRVTERYIAYLRARAAGGAALLFTEATYVRPDGRGRLFQLGAHADHVAPGLRALCDAVHGEGALLGVELNHAGRVAEPYVSGYQPVAPSPVPYAGRVPRELSTDETAQIVHAFAVAARRCVDAGADVVGLHAAHGYLIHQFLSPRTNHRTDRYADPVRFVNEVIVAVRHAVPDAPLVLRISAMEGGT</sequence>
<dbReference type="PANTHER" id="PTHR43303">
    <property type="entry name" value="NADPH DEHYDROGENASE C23G7.10C-RELATED"/>
    <property type="match status" value="1"/>
</dbReference>
<gene>
    <name evidence="8" type="ORF">I4J89_38585</name>
</gene>
<keyword evidence="9" id="KW-1185">Reference proteome</keyword>
<dbReference type="GO" id="GO:0010181">
    <property type="term" value="F:FMN binding"/>
    <property type="evidence" value="ECO:0007669"/>
    <property type="project" value="InterPro"/>
</dbReference>
<dbReference type="InterPro" id="IPR044152">
    <property type="entry name" value="YqjM-like"/>
</dbReference>
<evidence type="ECO:0000256" key="4">
    <source>
        <dbReference type="ARBA" id="ARBA00022857"/>
    </source>
</evidence>
<keyword evidence="4" id="KW-0521">NADP</keyword>
<evidence type="ECO:0000256" key="6">
    <source>
        <dbReference type="SAM" id="MobiDB-lite"/>
    </source>
</evidence>
<evidence type="ECO:0000256" key="1">
    <source>
        <dbReference type="ARBA" id="ARBA00001917"/>
    </source>
</evidence>
<keyword evidence="2" id="KW-0285">Flavoprotein</keyword>
<reference evidence="8" key="1">
    <citation type="submission" date="2020-11" db="EMBL/GenBank/DDBJ databases">
        <title>Isolation and identification of active actinomycetes.</title>
        <authorList>
            <person name="Sun X."/>
        </authorList>
    </citation>
    <scope>NUCLEOTIDE SEQUENCE</scope>
    <source>
        <strain evidence="8">NEAU-A11</strain>
    </source>
</reference>
<dbReference type="Gene3D" id="3.20.20.70">
    <property type="entry name" value="Aldolase class I"/>
    <property type="match status" value="1"/>
</dbReference>
<evidence type="ECO:0000256" key="3">
    <source>
        <dbReference type="ARBA" id="ARBA00022643"/>
    </source>
</evidence>
<evidence type="ECO:0000259" key="7">
    <source>
        <dbReference type="Pfam" id="PF00724"/>
    </source>
</evidence>
<dbReference type="EMBL" id="JADQTO010000026">
    <property type="protein sequence ID" value="MBG0567370.1"/>
    <property type="molecule type" value="Genomic_DNA"/>
</dbReference>
<organism evidence="8 9">
    <name type="scientific">Actinoplanes aureus</name>
    <dbReference type="NCBI Taxonomy" id="2792083"/>
    <lineage>
        <taxon>Bacteria</taxon>
        <taxon>Bacillati</taxon>
        <taxon>Actinomycetota</taxon>
        <taxon>Actinomycetes</taxon>
        <taxon>Micromonosporales</taxon>
        <taxon>Micromonosporaceae</taxon>
        <taxon>Actinoplanes</taxon>
    </lineage>
</organism>
<keyword evidence="5" id="KW-0560">Oxidoreductase</keyword>
<comment type="caution">
    <text evidence="8">The sequence shown here is derived from an EMBL/GenBank/DDBJ whole genome shotgun (WGS) entry which is preliminary data.</text>
</comment>
<feature type="region of interest" description="Disordered" evidence="6">
    <location>
        <begin position="1"/>
        <end position="22"/>
    </location>
</feature>
<dbReference type="Pfam" id="PF00724">
    <property type="entry name" value="Oxidored_FMN"/>
    <property type="match status" value="1"/>
</dbReference>
<evidence type="ECO:0000313" key="9">
    <source>
        <dbReference type="Proteomes" id="UP000598146"/>
    </source>
</evidence>
<dbReference type="GO" id="GO:0050661">
    <property type="term" value="F:NADP binding"/>
    <property type="evidence" value="ECO:0007669"/>
    <property type="project" value="InterPro"/>
</dbReference>
<dbReference type="Proteomes" id="UP000598146">
    <property type="component" value="Unassembled WGS sequence"/>
</dbReference>
<dbReference type="InterPro" id="IPR013785">
    <property type="entry name" value="Aldolase_TIM"/>
</dbReference>
<protein>
    <recommendedName>
        <fullName evidence="7">NADH:flavin oxidoreductase/NADH oxidase N-terminal domain-containing protein</fullName>
    </recommendedName>
</protein>
<accession>A0A931CLZ1</accession>